<dbReference type="EMBL" id="CAJHNH020001363">
    <property type="protein sequence ID" value="CAG5122777.1"/>
    <property type="molecule type" value="Genomic_DNA"/>
</dbReference>
<protein>
    <submittedName>
        <fullName evidence="1">Uncharacterized protein</fullName>
    </submittedName>
</protein>
<evidence type="ECO:0000313" key="2">
    <source>
        <dbReference type="Proteomes" id="UP000678393"/>
    </source>
</evidence>
<evidence type="ECO:0000313" key="1">
    <source>
        <dbReference type="EMBL" id="CAG5122777.1"/>
    </source>
</evidence>
<gene>
    <name evidence="1" type="ORF">CUNI_LOCUS8335</name>
</gene>
<organism evidence="1 2">
    <name type="scientific">Candidula unifasciata</name>
    <dbReference type="NCBI Taxonomy" id="100452"/>
    <lineage>
        <taxon>Eukaryota</taxon>
        <taxon>Metazoa</taxon>
        <taxon>Spiralia</taxon>
        <taxon>Lophotrochozoa</taxon>
        <taxon>Mollusca</taxon>
        <taxon>Gastropoda</taxon>
        <taxon>Heterobranchia</taxon>
        <taxon>Euthyneura</taxon>
        <taxon>Panpulmonata</taxon>
        <taxon>Eupulmonata</taxon>
        <taxon>Stylommatophora</taxon>
        <taxon>Helicina</taxon>
        <taxon>Helicoidea</taxon>
        <taxon>Geomitridae</taxon>
        <taxon>Candidula</taxon>
    </lineage>
</organism>
<dbReference type="AlphaFoldDB" id="A0A8S3YZX2"/>
<feature type="non-terminal residue" evidence="1">
    <location>
        <position position="94"/>
    </location>
</feature>
<reference evidence="1" key="1">
    <citation type="submission" date="2021-04" db="EMBL/GenBank/DDBJ databases">
        <authorList>
            <consortium name="Molecular Ecology Group"/>
        </authorList>
    </citation>
    <scope>NUCLEOTIDE SEQUENCE</scope>
</reference>
<dbReference type="OrthoDB" id="10071880at2759"/>
<feature type="non-terminal residue" evidence="1">
    <location>
        <position position="1"/>
    </location>
</feature>
<comment type="caution">
    <text evidence="1">The sequence shown here is derived from an EMBL/GenBank/DDBJ whole genome shotgun (WGS) entry which is preliminary data.</text>
</comment>
<proteinExistence type="predicted"/>
<accession>A0A8S3YZX2</accession>
<name>A0A8S3YZX2_9EUPU</name>
<sequence length="94" mass="10622">EMFSTHSSVAQLKPSTILEYVEEAEEQHWAQGDVGELFSGSHEQQELETQSLGSMLLGQSTALRKIHAYFSQLESRKCCLHLACQRSTSNSMRF</sequence>
<dbReference type="Proteomes" id="UP000678393">
    <property type="component" value="Unassembled WGS sequence"/>
</dbReference>
<keyword evidence="2" id="KW-1185">Reference proteome</keyword>